<dbReference type="EMBL" id="JH719443">
    <property type="protein sequence ID" value="EJF57912.1"/>
    <property type="molecule type" value="Genomic_DNA"/>
</dbReference>
<dbReference type="Gene3D" id="3.30.420.10">
    <property type="entry name" value="Ribonuclease H-like superfamily/Ribonuclease H"/>
    <property type="match status" value="1"/>
</dbReference>
<dbReference type="RefSeq" id="XP_007369409.1">
    <property type="nucleotide sequence ID" value="XM_007369347.1"/>
</dbReference>
<evidence type="ECO:0000313" key="2">
    <source>
        <dbReference type="Proteomes" id="UP000053319"/>
    </source>
</evidence>
<reference evidence="1 2" key="1">
    <citation type="journal article" date="2012" name="Science">
        <title>The Paleozoic origin of enzymatic lignin decomposition reconstructed from 31 fungal genomes.</title>
        <authorList>
            <person name="Floudas D."/>
            <person name="Binder M."/>
            <person name="Riley R."/>
            <person name="Barry K."/>
            <person name="Blanchette R.A."/>
            <person name="Henrissat B."/>
            <person name="Martinez A.T."/>
            <person name="Otillar R."/>
            <person name="Spatafora J.W."/>
            <person name="Yadav J.S."/>
            <person name="Aerts A."/>
            <person name="Benoit I."/>
            <person name="Boyd A."/>
            <person name="Carlson A."/>
            <person name="Copeland A."/>
            <person name="Coutinho P.M."/>
            <person name="de Vries R.P."/>
            <person name="Ferreira P."/>
            <person name="Findley K."/>
            <person name="Foster B."/>
            <person name="Gaskell J."/>
            <person name="Glotzer D."/>
            <person name="Gorecki P."/>
            <person name="Heitman J."/>
            <person name="Hesse C."/>
            <person name="Hori C."/>
            <person name="Igarashi K."/>
            <person name="Jurgens J.A."/>
            <person name="Kallen N."/>
            <person name="Kersten P."/>
            <person name="Kohler A."/>
            <person name="Kuees U."/>
            <person name="Kumar T.K.A."/>
            <person name="Kuo A."/>
            <person name="LaButti K."/>
            <person name="Larrondo L.F."/>
            <person name="Lindquist E."/>
            <person name="Ling A."/>
            <person name="Lombard V."/>
            <person name="Lucas S."/>
            <person name="Lundell T."/>
            <person name="Martin R."/>
            <person name="McLaughlin D.J."/>
            <person name="Morgenstern I."/>
            <person name="Morin E."/>
            <person name="Murat C."/>
            <person name="Nagy L.G."/>
            <person name="Nolan M."/>
            <person name="Ohm R.A."/>
            <person name="Patyshakuliyeva A."/>
            <person name="Rokas A."/>
            <person name="Ruiz-Duenas F.J."/>
            <person name="Sabat G."/>
            <person name="Salamov A."/>
            <person name="Samejima M."/>
            <person name="Schmutz J."/>
            <person name="Slot J.C."/>
            <person name="St John F."/>
            <person name="Stenlid J."/>
            <person name="Sun H."/>
            <person name="Sun S."/>
            <person name="Syed K."/>
            <person name="Tsang A."/>
            <person name="Wiebenga A."/>
            <person name="Young D."/>
            <person name="Pisabarro A."/>
            <person name="Eastwood D.C."/>
            <person name="Martin F."/>
            <person name="Cullen D."/>
            <person name="Grigoriev I.V."/>
            <person name="Hibbett D.S."/>
        </authorList>
    </citation>
    <scope>NUCLEOTIDE SEQUENCE [LARGE SCALE GENOMIC DNA]</scope>
    <source>
        <strain evidence="1 2">LYAD-421 SS1</strain>
    </source>
</reference>
<evidence type="ECO:0008006" key="3">
    <source>
        <dbReference type="Google" id="ProtNLM"/>
    </source>
</evidence>
<sequence>AGHICIFLPKFHCEINFIEYFWGVVKHYLREHCDYTFDTLRENMPKALRSVSVELIRKWEHRAWRFIDAYTEGLGAREAQKKVEEFSSRRYKSHRRVPKQLAQAMDIA</sequence>
<accession>R7SSF0</accession>
<dbReference type="KEGG" id="dsq:DICSQDRAFT_68202"/>
<dbReference type="AlphaFoldDB" id="R7SSF0"/>
<dbReference type="GeneID" id="18843569"/>
<dbReference type="GO" id="GO:0003676">
    <property type="term" value="F:nucleic acid binding"/>
    <property type="evidence" value="ECO:0007669"/>
    <property type="project" value="InterPro"/>
</dbReference>
<dbReference type="InterPro" id="IPR036397">
    <property type="entry name" value="RNaseH_sf"/>
</dbReference>
<name>R7SSF0_DICSQ</name>
<dbReference type="HOGENOM" id="CLU_005726_8_1_1"/>
<dbReference type="Proteomes" id="UP000053319">
    <property type="component" value="Unassembled WGS sequence"/>
</dbReference>
<dbReference type="PANTHER" id="PTHR35871:SF1">
    <property type="entry name" value="CXC1-LIKE CYSTEINE CLUSTER ASSOCIATED WITH KDZ TRANSPOSASES DOMAIN-CONTAINING PROTEIN"/>
    <property type="match status" value="1"/>
</dbReference>
<dbReference type="OMA" id="TNEMECN"/>
<dbReference type="PANTHER" id="PTHR35871">
    <property type="entry name" value="EXPRESSED PROTEIN"/>
    <property type="match status" value="1"/>
</dbReference>
<gene>
    <name evidence="1" type="ORF">DICSQDRAFT_68202</name>
</gene>
<evidence type="ECO:0000313" key="1">
    <source>
        <dbReference type="EMBL" id="EJF57912.1"/>
    </source>
</evidence>
<proteinExistence type="predicted"/>
<feature type="non-terminal residue" evidence="1">
    <location>
        <position position="1"/>
    </location>
</feature>
<protein>
    <recommendedName>
        <fullName evidence="3">Tc1-like transposase DDE domain-containing protein</fullName>
    </recommendedName>
</protein>
<organism evidence="1 2">
    <name type="scientific">Dichomitus squalens (strain LYAD-421)</name>
    <name type="common">Western red white-rot fungus</name>
    <dbReference type="NCBI Taxonomy" id="732165"/>
    <lineage>
        <taxon>Eukaryota</taxon>
        <taxon>Fungi</taxon>
        <taxon>Dikarya</taxon>
        <taxon>Basidiomycota</taxon>
        <taxon>Agaricomycotina</taxon>
        <taxon>Agaricomycetes</taxon>
        <taxon>Polyporales</taxon>
        <taxon>Polyporaceae</taxon>
        <taxon>Dichomitus</taxon>
    </lineage>
</organism>
<dbReference type="OrthoDB" id="2797943at2759"/>